<dbReference type="InterPro" id="IPR003111">
    <property type="entry name" value="Lon_prtase_N"/>
</dbReference>
<keyword evidence="3" id="KW-1185">Reference proteome</keyword>
<dbReference type="RefSeq" id="WP_058032068.1">
    <property type="nucleotide sequence ID" value="NZ_CP013188.1"/>
</dbReference>
<dbReference type="AlphaFoldDB" id="A0A0S2K7W1"/>
<dbReference type="SUPFAM" id="SSF88697">
    <property type="entry name" value="PUA domain-like"/>
    <property type="match status" value="1"/>
</dbReference>
<name>A0A0S2K7W1_9GAMM</name>
<protein>
    <recommendedName>
        <fullName evidence="1">Lon N-terminal domain-containing protein</fullName>
    </recommendedName>
</protein>
<dbReference type="Proteomes" id="UP000061457">
    <property type="component" value="Chromosome II"/>
</dbReference>
<proteinExistence type="predicted"/>
<organism evidence="2 3">
    <name type="scientific">Pseudoalteromonas phenolica</name>
    <dbReference type="NCBI Taxonomy" id="161398"/>
    <lineage>
        <taxon>Bacteria</taxon>
        <taxon>Pseudomonadati</taxon>
        <taxon>Pseudomonadota</taxon>
        <taxon>Gammaproteobacteria</taxon>
        <taxon>Alteromonadales</taxon>
        <taxon>Pseudoalteromonadaceae</taxon>
        <taxon>Pseudoalteromonas</taxon>
    </lineage>
</organism>
<evidence type="ECO:0000313" key="3">
    <source>
        <dbReference type="Proteomes" id="UP000061457"/>
    </source>
</evidence>
<dbReference type="InterPro" id="IPR015947">
    <property type="entry name" value="PUA-like_sf"/>
</dbReference>
<dbReference type="InterPro" id="IPR046336">
    <property type="entry name" value="Lon_prtase_N_sf"/>
</dbReference>
<dbReference type="KEGG" id="pphe:PP2015_3718"/>
<gene>
    <name evidence="2" type="ORF">PP2015_3718</name>
</gene>
<evidence type="ECO:0000313" key="2">
    <source>
        <dbReference type="EMBL" id="ALO44190.1"/>
    </source>
</evidence>
<accession>A0A0S2K7W1</accession>
<evidence type="ECO:0000259" key="1">
    <source>
        <dbReference type="Pfam" id="PF02190"/>
    </source>
</evidence>
<dbReference type="PATRIC" id="fig|161398.10.peg.3801"/>
<dbReference type="Gene3D" id="2.30.130.40">
    <property type="entry name" value="LON domain-like"/>
    <property type="match status" value="1"/>
</dbReference>
<reference evidence="2 3" key="1">
    <citation type="submission" date="2015-11" db="EMBL/GenBank/DDBJ databases">
        <authorList>
            <person name="Zhang Y."/>
            <person name="Guo Z."/>
        </authorList>
    </citation>
    <scope>NUCLEOTIDE SEQUENCE [LARGE SCALE GENOMIC DNA]</scope>
    <source>
        <strain evidence="2 3">KCTC 12086</strain>
    </source>
</reference>
<dbReference type="STRING" id="161398.PP2015_3718"/>
<dbReference type="EMBL" id="CP013188">
    <property type="protein sequence ID" value="ALO44190.1"/>
    <property type="molecule type" value="Genomic_DNA"/>
</dbReference>
<dbReference type="Pfam" id="PF02190">
    <property type="entry name" value="LON_substr_bdg"/>
    <property type="match status" value="1"/>
</dbReference>
<dbReference type="OrthoDB" id="8558970at2"/>
<feature type="domain" description="Lon N-terminal" evidence="1">
    <location>
        <begin position="3"/>
        <end position="161"/>
    </location>
</feature>
<sequence>MQLPVFPLPVFLLPEGVTRLRIFEPRYKKLVSIATKEDGFALTIYKPDAEFEVSEWAAWVNIVDFFEEEGMLHIDVQAKSLVKLSNVYFDEDNLRFAKCEPKEHWAQASSNENHIALADKLEEIFSLHPDIKNLYPAPQFDNPNWVCARYLELLPLSMEQKEVFVDQYSFDKAQNFLHTIMLG</sequence>